<reference evidence="2" key="1">
    <citation type="submission" date="2020-05" db="EMBL/GenBank/DDBJ databases">
        <title>Phylogenomic resolution of chytrid fungi.</title>
        <authorList>
            <person name="Stajich J.E."/>
            <person name="Amses K."/>
            <person name="Simmons R."/>
            <person name="Seto K."/>
            <person name="Myers J."/>
            <person name="Bonds A."/>
            <person name="Quandt C.A."/>
            <person name="Barry K."/>
            <person name="Liu P."/>
            <person name="Grigoriev I."/>
            <person name="Longcore J.E."/>
            <person name="James T.Y."/>
        </authorList>
    </citation>
    <scope>NUCLEOTIDE SEQUENCE</scope>
    <source>
        <strain evidence="2">JEL0379</strain>
    </source>
</reference>
<evidence type="ECO:0000313" key="2">
    <source>
        <dbReference type="EMBL" id="KAJ3174581.1"/>
    </source>
</evidence>
<proteinExistence type="predicted"/>
<dbReference type="AlphaFoldDB" id="A0AAD5XQ43"/>
<sequence length="222" mass="22809">MPSLFCNSNKVSARTSAESSKRKTSSPGNNKVLMTSDLFFSLPRGGGCIAHPQPSKPQTKKAAPNRSAIASTSSSSAAAADLFAHIPRLHSVLSPPPPSLAIKASCCSPRRRSCESSKPKASAKPATSSAADLFAHVPVLGCLLARKEKPSSLLPPRSEKGDWKQACAVPKQKSSSSSSAASDASLFARVPGMGCFVLPEALLAQEAVTTPPPAYSAAGGPA</sequence>
<gene>
    <name evidence="2" type="ORF">HDU87_007063</name>
</gene>
<comment type="caution">
    <text evidence="2">The sequence shown here is derived from an EMBL/GenBank/DDBJ whole genome shotgun (WGS) entry which is preliminary data.</text>
</comment>
<feature type="region of interest" description="Disordered" evidence="1">
    <location>
        <begin position="1"/>
        <end position="32"/>
    </location>
</feature>
<keyword evidence="3" id="KW-1185">Reference proteome</keyword>
<feature type="region of interest" description="Disordered" evidence="1">
    <location>
        <begin position="151"/>
        <end position="182"/>
    </location>
</feature>
<dbReference type="Proteomes" id="UP001212152">
    <property type="component" value="Unassembled WGS sequence"/>
</dbReference>
<feature type="compositionally biased region" description="Polar residues" evidence="1">
    <location>
        <begin position="1"/>
        <end position="18"/>
    </location>
</feature>
<dbReference type="EMBL" id="JADGJQ010000063">
    <property type="protein sequence ID" value="KAJ3174581.1"/>
    <property type="molecule type" value="Genomic_DNA"/>
</dbReference>
<accession>A0AAD5XQ43</accession>
<organism evidence="2 3">
    <name type="scientific">Geranomyces variabilis</name>
    <dbReference type="NCBI Taxonomy" id="109894"/>
    <lineage>
        <taxon>Eukaryota</taxon>
        <taxon>Fungi</taxon>
        <taxon>Fungi incertae sedis</taxon>
        <taxon>Chytridiomycota</taxon>
        <taxon>Chytridiomycota incertae sedis</taxon>
        <taxon>Chytridiomycetes</taxon>
        <taxon>Spizellomycetales</taxon>
        <taxon>Powellomycetaceae</taxon>
        <taxon>Geranomyces</taxon>
    </lineage>
</organism>
<evidence type="ECO:0000256" key="1">
    <source>
        <dbReference type="SAM" id="MobiDB-lite"/>
    </source>
</evidence>
<name>A0AAD5XQ43_9FUNG</name>
<protein>
    <submittedName>
        <fullName evidence="2">Uncharacterized protein</fullName>
    </submittedName>
</protein>
<evidence type="ECO:0000313" key="3">
    <source>
        <dbReference type="Proteomes" id="UP001212152"/>
    </source>
</evidence>
<feature type="region of interest" description="Disordered" evidence="1">
    <location>
        <begin position="45"/>
        <end position="70"/>
    </location>
</feature>